<sequence>MKMAQKTKEEDLVVYDFICTSCNLTEKAHYKGTNPPFSRNISLKYPSYIMKDPFSPPGKETLHEFSCNNFEFIFSLTDTWGSVLILIAEEFSLAFILFTSSNLKQNQTIKYNKELRKLKDIKGQIEKGFINFKKSPKERITHNFIDTRLELLENQLKNFTAQYETIVGEGEEFFDYFQEDINEKLCEIYLNYKLQNLVKP</sequence>
<dbReference type="EMBL" id="FZQP02002126">
    <property type="protein sequence ID" value="VVC94830.1"/>
    <property type="molecule type" value="Genomic_DNA"/>
</dbReference>
<gene>
    <name evidence="3" type="ORF">LSINAPIS_LOCUS6687</name>
</gene>
<feature type="domain" description="Cysteine-rich DPF motif" evidence="2">
    <location>
        <begin position="17"/>
        <end position="62"/>
    </location>
</feature>
<evidence type="ECO:0000313" key="4">
    <source>
        <dbReference type="Proteomes" id="UP000324832"/>
    </source>
</evidence>
<dbReference type="Proteomes" id="UP000324832">
    <property type="component" value="Unassembled WGS sequence"/>
</dbReference>
<organism evidence="3 4">
    <name type="scientific">Leptidea sinapis</name>
    <dbReference type="NCBI Taxonomy" id="189913"/>
    <lineage>
        <taxon>Eukaryota</taxon>
        <taxon>Metazoa</taxon>
        <taxon>Ecdysozoa</taxon>
        <taxon>Arthropoda</taxon>
        <taxon>Hexapoda</taxon>
        <taxon>Insecta</taxon>
        <taxon>Pterygota</taxon>
        <taxon>Neoptera</taxon>
        <taxon>Endopterygota</taxon>
        <taxon>Lepidoptera</taxon>
        <taxon>Glossata</taxon>
        <taxon>Ditrysia</taxon>
        <taxon>Papilionoidea</taxon>
        <taxon>Pieridae</taxon>
        <taxon>Dismorphiinae</taxon>
        <taxon>Leptidea</taxon>
    </lineage>
</organism>
<name>A0A5E4QB46_9NEOP</name>
<feature type="coiled-coil region" evidence="1">
    <location>
        <begin position="142"/>
        <end position="169"/>
    </location>
</feature>
<proteinExistence type="predicted"/>
<dbReference type="InterPro" id="IPR018785">
    <property type="entry name" value="CDPF1_dom"/>
</dbReference>
<evidence type="ECO:0000313" key="3">
    <source>
        <dbReference type="EMBL" id="VVC94830.1"/>
    </source>
</evidence>
<evidence type="ECO:0000259" key="2">
    <source>
        <dbReference type="Pfam" id="PF10170"/>
    </source>
</evidence>
<reference evidence="3 4" key="1">
    <citation type="submission" date="2017-07" db="EMBL/GenBank/DDBJ databases">
        <authorList>
            <person name="Talla V."/>
            <person name="Backstrom N."/>
        </authorList>
    </citation>
    <scope>NUCLEOTIDE SEQUENCE [LARGE SCALE GENOMIC DNA]</scope>
</reference>
<dbReference type="Pfam" id="PF10170">
    <property type="entry name" value="C6_DPF"/>
    <property type="match status" value="1"/>
</dbReference>
<keyword evidence="4" id="KW-1185">Reference proteome</keyword>
<protein>
    <recommendedName>
        <fullName evidence="2">Cysteine-rich DPF motif domain-containing protein</fullName>
    </recommendedName>
</protein>
<dbReference type="AlphaFoldDB" id="A0A5E4QB46"/>
<accession>A0A5E4QB46</accession>
<keyword evidence="1" id="KW-0175">Coiled coil</keyword>
<evidence type="ECO:0000256" key="1">
    <source>
        <dbReference type="SAM" id="Coils"/>
    </source>
</evidence>